<dbReference type="Proteomes" id="UP000664277">
    <property type="component" value="Unassembled WGS sequence"/>
</dbReference>
<evidence type="ECO:0000313" key="2">
    <source>
        <dbReference type="EMBL" id="MBN8660109.1"/>
    </source>
</evidence>
<name>A0A8J7P7G4_9BACT</name>
<dbReference type="AlphaFoldDB" id="A0A8J7P7G4"/>
<dbReference type="EMBL" id="JAFLCK010000007">
    <property type="protein sequence ID" value="MBN8660109.1"/>
    <property type="molecule type" value="Genomic_DNA"/>
</dbReference>
<sequence>MRQTHERSSPSLNGRLFHEIEAGESLASLAMKRLGDTRFARLIFTINRGEIPVRCDGFNTYAYIYPGQKILLPTAEEASVYKKNFLTESARNKFDLAHYARPAMPSDSIPVSFKNLKDETKIAEKYNSFQVIDWGTPHSDVGNSAATAALNWQDSNESASQTQELEPAEAEEEKERDEAFDMAPPAQESPRIMKPWPQAGQSYTRLLALKTDEQDLLYGQGNLEITTLSHYCRVMKFESLSEESEVLIKLQVFDNRRWQTISSYTIKKDQTMRISHYADGTADRVSMEIPTSIAREISLGDFTKNWKNYTKVYFNHKENSRLQQAFGNSTDNFRQAV</sequence>
<feature type="region of interest" description="Disordered" evidence="1">
    <location>
        <begin position="154"/>
        <end position="195"/>
    </location>
</feature>
<reference evidence="2" key="1">
    <citation type="submission" date="2021-02" db="EMBL/GenBank/DDBJ databases">
        <title>Genome-Resolved Metagenomics of a Microbial Community Performing Photosynthetic Biological Nutrient Removal.</title>
        <authorList>
            <person name="Mcdaniel E.A."/>
        </authorList>
    </citation>
    <scope>NUCLEOTIDE SEQUENCE</scope>
    <source>
        <strain evidence="2">UWPOB_OBS1</strain>
    </source>
</reference>
<organism evidence="2 3">
    <name type="scientific">Candidatus Obscuribacter phosphatis</name>
    <dbReference type="NCBI Taxonomy" id="1906157"/>
    <lineage>
        <taxon>Bacteria</taxon>
        <taxon>Bacillati</taxon>
        <taxon>Candidatus Melainabacteria</taxon>
        <taxon>Candidatus Obscuribacterales</taxon>
        <taxon>Candidatus Obscuribacteraceae</taxon>
        <taxon>Candidatus Obscuribacter</taxon>
    </lineage>
</organism>
<comment type="caution">
    <text evidence="2">The sequence shown here is derived from an EMBL/GenBank/DDBJ whole genome shotgun (WGS) entry which is preliminary data.</text>
</comment>
<evidence type="ECO:0008006" key="4">
    <source>
        <dbReference type="Google" id="ProtNLM"/>
    </source>
</evidence>
<feature type="compositionally biased region" description="Polar residues" evidence="1">
    <location>
        <begin position="154"/>
        <end position="163"/>
    </location>
</feature>
<gene>
    <name evidence="2" type="ORF">J0M35_07075</name>
</gene>
<feature type="compositionally biased region" description="Acidic residues" evidence="1">
    <location>
        <begin position="166"/>
        <end position="180"/>
    </location>
</feature>
<proteinExistence type="predicted"/>
<protein>
    <recommendedName>
        <fullName evidence="4">LysM domain-containing protein</fullName>
    </recommendedName>
</protein>
<evidence type="ECO:0000313" key="3">
    <source>
        <dbReference type="Proteomes" id="UP000664277"/>
    </source>
</evidence>
<accession>A0A8J7P7G4</accession>
<evidence type="ECO:0000256" key="1">
    <source>
        <dbReference type="SAM" id="MobiDB-lite"/>
    </source>
</evidence>